<evidence type="ECO:0000313" key="2">
    <source>
        <dbReference type="Proteomes" id="UP001153321"/>
    </source>
</evidence>
<gene>
    <name evidence="1" type="ORF">SPLIT_LOCUS5153</name>
</gene>
<organism evidence="1 2">
    <name type="scientific">Spodoptera littoralis</name>
    <name type="common">Egyptian cotton leafworm</name>
    <dbReference type="NCBI Taxonomy" id="7109"/>
    <lineage>
        <taxon>Eukaryota</taxon>
        <taxon>Metazoa</taxon>
        <taxon>Ecdysozoa</taxon>
        <taxon>Arthropoda</taxon>
        <taxon>Hexapoda</taxon>
        <taxon>Insecta</taxon>
        <taxon>Pterygota</taxon>
        <taxon>Neoptera</taxon>
        <taxon>Endopterygota</taxon>
        <taxon>Lepidoptera</taxon>
        <taxon>Glossata</taxon>
        <taxon>Ditrysia</taxon>
        <taxon>Noctuoidea</taxon>
        <taxon>Noctuidae</taxon>
        <taxon>Amphipyrinae</taxon>
        <taxon>Spodoptera</taxon>
    </lineage>
</organism>
<protein>
    <submittedName>
        <fullName evidence="1">Uncharacterized protein</fullName>
    </submittedName>
</protein>
<keyword evidence="2" id="KW-1185">Reference proteome</keyword>
<dbReference type="AlphaFoldDB" id="A0A9P0I4W2"/>
<sequence>MLWKWPYNFRKDTSVVRCKRQYRNRHSPCVAQGRDVTSPVGNRRCLRQLNNATSAPRPRTSHTIRETPAVIELRQPNFVVRFERNALNFDSMRYHRYLLLKLGNFCMSNQLIYLPNSSYIPCLGTHLLR</sequence>
<accession>A0A9P0I4W2</accession>
<dbReference type="Proteomes" id="UP001153321">
    <property type="component" value="Chromosome 2"/>
</dbReference>
<evidence type="ECO:0000313" key="1">
    <source>
        <dbReference type="EMBL" id="CAH1639797.1"/>
    </source>
</evidence>
<dbReference type="EMBL" id="LR824533">
    <property type="protein sequence ID" value="CAH1639797.1"/>
    <property type="molecule type" value="Genomic_DNA"/>
</dbReference>
<proteinExistence type="predicted"/>
<name>A0A9P0I4W2_SPOLI</name>
<reference evidence="1" key="1">
    <citation type="submission" date="2022-02" db="EMBL/GenBank/DDBJ databases">
        <authorList>
            <person name="King R."/>
        </authorList>
    </citation>
    <scope>NUCLEOTIDE SEQUENCE</scope>
</reference>